<name>A0A1I7KV66_9BACT</name>
<evidence type="ECO:0000313" key="1">
    <source>
        <dbReference type="EMBL" id="SFV01341.1"/>
    </source>
</evidence>
<organism evidence="1 2">
    <name type="scientific">Pontibacter akesuensis</name>
    <dbReference type="NCBI Taxonomy" id="388950"/>
    <lineage>
        <taxon>Bacteria</taxon>
        <taxon>Pseudomonadati</taxon>
        <taxon>Bacteroidota</taxon>
        <taxon>Cytophagia</taxon>
        <taxon>Cytophagales</taxon>
        <taxon>Hymenobacteraceae</taxon>
        <taxon>Pontibacter</taxon>
    </lineage>
</organism>
<dbReference type="Proteomes" id="UP000182491">
    <property type="component" value="Unassembled WGS sequence"/>
</dbReference>
<dbReference type="EMBL" id="FPCA01000009">
    <property type="protein sequence ID" value="SFV01341.1"/>
    <property type="molecule type" value="Genomic_DNA"/>
</dbReference>
<reference evidence="2" key="1">
    <citation type="submission" date="2016-10" db="EMBL/GenBank/DDBJ databases">
        <authorList>
            <person name="Varghese N."/>
        </authorList>
    </citation>
    <scope>NUCLEOTIDE SEQUENCE [LARGE SCALE GENOMIC DNA]</scope>
    <source>
        <strain evidence="2">DSM 18820</strain>
    </source>
</reference>
<proteinExistence type="predicted"/>
<keyword evidence="2" id="KW-1185">Reference proteome</keyword>
<evidence type="ECO:0000313" key="2">
    <source>
        <dbReference type="Proteomes" id="UP000182491"/>
    </source>
</evidence>
<protein>
    <submittedName>
        <fullName evidence="1">Uncharacterized protein</fullName>
    </submittedName>
</protein>
<sequence>MKTLNWRRTDWNGRSFIFSVGQVIVGELTFASAWNSTATYTDKHTELKFSQKSFWDSNVAVTRDNKPFGEIYSGLWGEKTLKLVTGERFILSTSFWEQEVYWKTAKGETMITYRQAAMSSMEKGVISINGSLATEVEKLLISSGLFIRQVARKRLVRTVAVITPVIAAASRL</sequence>
<dbReference type="RefSeq" id="WP_068838784.1">
    <property type="nucleotide sequence ID" value="NZ_BMXC01000005.1"/>
</dbReference>
<gene>
    <name evidence="1" type="ORF">SAMN04487941_4150</name>
</gene>
<accession>A0A1I7KV66</accession>
<dbReference type="AlphaFoldDB" id="A0A1I7KV66"/>